<dbReference type="GO" id="GO:0008726">
    <property type="term" value="F:alkanesulfonate monooxygenase activity"/>
    <property type="evidence" value="ECO:0007669"/>
    <property type="project" value="TreeGrafter"/>
</dbReference>
<keyword evidence="2" id="KW-0288">FMN</keyword>
<dbReference type="Gene3D" id="3.20.20.30">
    <property type="entry name" value="Luciferase-like domain"/>
    <property type="match status" value="1"/>
</dbReference>
<evidence type="ECO:0000259" key="5">
    <source>
        <dbReference type="Pfam" id="PF00296"/>
    </source>
</evidence>
<evidence type="ECO:0000313" key="7">
    <source>
        <dbReference type="Proteomes" id="UP000248806"/>
    </source>
</evidence>
<dbReference type="SUPFAM" id="SSF51679">
    <property type="entry name" value="Bacterial luciferase-like"/>
    <property type="match status" value="1"/>
</dbReference>
<dbReference type="Proteomes" id="UP000248806">
    <property type="component" value="Unassembled WGS sequence"/>
</dbReference>
<comment type="caution">
    <text evidence="6">The sequence shown here is derived from an EMBL/GenBank/DDBJ whole genome shotgun (WGS) entry which is preliminary data.</text>
</comment>
<accession>A0A326UHK6</accession>
<name>A0A326UHK6_THEHA</name>
<dbReference type="RefSeq" id="WP_111321930.1">
    <property type="nucleotide sequence ID" value="NZ_BIFX01000003.1"/>
</dbReference>
<feature type="domain" description="Luciferase-like" evidence="5">
    <location>
        <begin position="8"/>
        <end position="304"/>
    </location>
</feature>
<dbReference type="PANTHER" id="PTHR42847">
    <property type="entry name" value="ALKANESULFONATE MONOOXYGENASE"/>
    <property type="match status" value="1"/>
</dbReference>
<protein>
    <submittedName>
        <fullName evidence="6">Alkanesulfonate monooxygenase SsuD/methylene tetrahydromethanopterin reductase-like flavin-dependent oxidoreductase (Luciferase family)</fullName>
    </submittedName>
</protein>
<reference evidence="6 7" key="1">
    <citation type="submission" date="2018-06" db="EMBL/GenBank/DDBJ databases">
        <title>Genomic Encyclopedia of Archaeal and Bacterial Type Strains, Phase II (KMG-II): from individual species to whole genera.</title>
        <authorList>
            <person name="Goeker M."/>
        </authorList>
    </citation>
    <scope>NUCLEOTIDE SEQUENCE [LARGE SCALE GENOMIC DNA]</scope>
    <source>
        <strain evidence="6 7">ATCC BAA-1881</strain>
    </source>
</reference>
<proteinExistence type="predicted"/>
<dbReference type="AlphaFoldDB" id="A0A326UHK6"/>
<dbReference type="InterPro" id="IPR011251">
    <property type="entry name" value="Luciferase-like_dom"/>
</dbReference>
<organism evidence="6 7">
    <name type="scientific">Thermosporothrix hazakensis</name>
    <dbReference type="NCBI Taxonomy" id="644383"/>
    <lineage>
        <taxon>Bacteria</taxon>
        <taxon>Bacillati</taxon>
        <taxon>Chloroflexota</taxon>
        <taxon>Ktedonobacteria</taxon>
        <taxon>Ktedonobacterales</taxon>
        <taxon>Thermosporotrichaceae</taxon>
        <taxon>Thermosporothrix</taxon>
    </lineage>
</organism>
<dbReference type="EMBL" id="QKUF01000006">
    <property type="protein sequence ID" value="PZW31191.1"/>
    <property type="molecule type" value="Genomic_DNA"/>
</dbReference>
<dbReference type="OrthoDB" id="9776438at2"/>
<dbReference type="PANTHER" id="PTHR42847:SF4">
    <property type="entry name" value="ALKANESULFONATE MONOOXYGENASE-RELATED"/>
    <property type="match status" value="1"/>
</dbReference>
<gene>
    <name evidence="6" type="ORF">EI42_02288</name>
</gene>
<keyword evidence="1" id="KW-0285">Flavoprotein</keyword>
<evidence type="ECO:0000256" key="3">
    <source>
        <dbReference type="ARBA" id="ARBA00023002"/>
    </source>
</evidence>
<sequence>MTQRNARFGLLLTNRGVMIGASNVNEMLSMAQQADRAEVWASVWVGDSILAKPRVDALVLLGALAAVTKRVRIGPACFASTPLRPPLLLAYQWCSLDVLSGGRTIFIACQGRNVHGGGKFNEEYEAFHIDPATRSKRMEEAVEILRLLSSQEQVSYEGVYTQFRNVTVQPRPIQQPVPVWIVSDFNLSRPKLMERAMRRVAKFADGWMTAVGTPETIAAGLQSIRQYAEEEGRVLPTDFEVGLTYNIHVNEDRDAAYEESREFLKRYYGEDYPREFLENYWLASGSPEQCAERLQTLLDAGVTHPILRITGFEQQRQFERITSEVLPLLQAK</sequence>
<dbReference type="InterPro" id="IPR050172">
    <property type="entry name" value="SsuD_RutA_monooxygenase"/>
</dbReference>
<evidence type="ECO:0000256" key="4">
    <source>
        <dbReference type="ARBA" id="ARBA00023033"/>
    </source>
</evidence>
<evidence type="ECO:0000256" key="1">
    <source>
        <dbReference type="ARBA" id="ARBA00022630"/>
    </source>
</evidence>
<evidence type="ECO:0000256" key="2">
    <source>
        <dbReference type="ARBA" id="ARBA00022643"/>
    </source>
</evidence>
<keyword evidence="7" id="KW-1185">Reference proteome</keyword>
<dbReference type="InterPro" id="IPR036661">
    <property type="entry name" value="Luciferase-like_sf"/>
</dbReference>
<dbReference type="Pfam" id="PF00296">
    <property type="entry name" value="Bac_luciferase"/>
    <property type="match status" value="1"/>
</dbReference>
<keyword evidence="4 6" id="KW-0503">Monooxygenase</keyword>
<evidence type="ECO:0000313" key="6">
    <source>
        <dbReference type="EMBL" id="PZW31191.1"/>
    </source>
</evidence>
<dbReference type="GO" id="GO:0046306">
    <property type="term" value="P:alkanesulfonate catabolic process"/>
    <property type="evidence" value="ECO:0007669"/>
    <property type="project" value="TreeGrafter"/>
</dbReference>
<keyword evidence="3" id="KW-0560">Oxidoreductase</keyword>